<name>A0ABS3BQ38_9BACT</name>
<accession>A0ABS3BQ38</accession>
<keyword evidence="2" id="KW-1185">Reference proteome</keyword>
<evidence type="ECO:0000313" key="1">
    <source>
        <dbReference type="EMBL" id="MBN7801407.1"/>
    </source>
</evidence>
<dbReference type="RefSeq" id="WP_206569397.1">
    <property type="nucleotide sequence ID" value="NZ_JAFKCW010000002.1"/>
</dbReference>
<gene>
    <name evidence="1" type="ORF">J0A67_11085</name>
</gene>
<sequence>MNTTVLIPKEQIPLLSFSKKEVISDLTARNERLYSLFRSQTLGNLLQTKVKITFEAADEQIYTVDTTVWAVGNSFISLKGGIYLPISSILHIE</sequence>
<proteinExistence type="predicted"/>
<dbReference type="Proteomes" id="UP000664698">
    <property type="component" value="Unassembled WGS sequence"/>
</dbReference>
<protein>
    <submittedName>
        <fullName evidence="1">Uncharacterized protein</fullName>
    </submittedName>
</protein>
<evidence type="ECO:0000313" key="2">
    <source>
        <dbReference type="Proteomes" id="UP000664698"/>
    </source>
</evidence>
<dbReference type="EMBL" id="JAFKCW010000002">
    <property type="protein sequence ID" value="MBN7801407.1"/>
    <property type="molecule type" value="Genomic_DNA"/>
</dbReference>
<organism evidence="1 2">
    <name type="scientific">Algoriphagus aestuariicola</name>
    <dbReference type="NCBI Taxonomy" id="1852016"/>
    <lineage>
        <taxon>Bacteria</taxon>
        <taxon>Pseudomonadati</taxon>
        <taxon>Bacteroidota</taxon>
        <taxon>Cytophagia</taxon>
        <taxon>Cytophagales</taxon>
        <taxon>Cyclobacteriaceae</taxon>
        <taxon>Algoriphagus</taxon>
    </lineage>
</organism>
<reference evidence="1 2" key="1">
    <citation type="submission" date="2021-03" db="EMBL/GenBank/DDBJ databases">
        <title>novel species isolated from a fishpond in China.</title>
        <authorList>
            <person name="Lu H."/>
            <person name="Cai Z."/>
        </authorList>
    </citation>
    <scope>NUCLEOTIDE SEQUENCE [LARGE SCALE GENOMIC DNA]</scope>
    <source>
        <strain evidence="1 2">JCM 31546</strain>
    </source>
</reference>
<comment type="caution">
    <text evidence="1">The sequence shown here is derived from an EMBL/GenBank/DDBJ whole genome shotgun (WGS) entry which is preliminary data.</text>
</comment>